<reference evidence="5" key="1">
    <citation type="submission" date="2020-08" db="EMBL/GenBank/DDBJ databases">
        <title>Genome public.</title>
        <authorList>
            <person name="Liu C."/>
            <person name="Sun Q."/>
        </authorList>
    </citation>
    <scope>NUCLEOTIDE SEQUENCE</scope>
    <source>
        <strain evidence="5">NSJ-51</strain>
    </source>
</reference>
<name>A0A8J6M8F8_9FIRM</name>
<keyword evidence="1" id="KW-0805">Transcription regulation</keyword>
<dbReference type="AlphaFoldDB" id="A0A8J6M8F8"/>
<protein>
    <submittedName>
        <fullName evidence="5">MarR family transcriptional regulator</fullName>
    </submittedName>
</protein>
<sequence>MLEAAFNQVYTKFKLHFYRAVFARFQKREASLTTVETFCMEIIMALGKPTINEFSRFVAISPPNAAYKVNSLIQKGYVRKVQSPDDKREYHLEVTQKYIDYYNISYRYLNTVMGRIQERFSPEEAANLEEMLTIVSAELMPEIPLPPAAAE</sequence>
<evidence type="ECO:0000313" key="6">
    <source>
        <dbReference type="Proteomes" id="UP000661435"/>
    </source>
</evidence>
<keyword evidence="6" id="KW-1185">Reference proteome</keyword>
<accession>A0A8J6M8F8</accession>
<evidence type="ECO:0000256" key="1">
    <source>
        <dbReference type="ARBA" id="ARBA00023015"/>
    </source>
</evidence>
<feature type="domain" description="HTH marR-type" evidence="4">
    <location>
        <begin position="1"/>
        <end position="137"/>
    </location>
</feature>
<dbReference type="Proteomes" id="UP000661435">
    <property type="component" value="Unassembled WGS sequence"/>
</dbReference>
<dbReference type="Gene3D" id="1.10.10.10">
    <property type="entry name" value="Winged helix-like DNA-binding domain superfamily/Winged helix DNA-binding domain"/>
    <property type="match status" value="1"/>
</dbReference>
<dbReference type="SMART" id="SM00347">
    <property type="entry name" value="HTH_MARR"/>
    <property type="match status" value="1"/>
</dbReference>
<dbReference type="GO" id="GO:0003700">
    <property type="term" value="F:DNA-binding transcription factor activity"/>
    <property type="evidence" value="ECO:0007669"/>
    <property type="project" value="InterPro"/>
</dbReference>
<dbReference type="InterPro" id="IPR000835">
    <property type="entry name" value="HTH_MarR-typ"/>
</dbReference>
<keyword evidence="2" id="KW-0238">DNA-binding</keyword>
<dbReference type="PROSITE" id="PS50995">
    <property type="entry name" value="HTH_MARR_2"/>
    <property type="match status" value="1"/>
</dbReference>
<evidence type="ECO:0000256" key="3">
    <source>
        <dbReference type="ARBA" id="ARBA00023163"/>
    </source>
</evidence>
<evidence type="ECO:0000313" key="5">
    <source>
        <dbReference type="EMBL" id="MBC5733581.1"/>
    </source>
</evidence>
<dbReference type="GO" id="GO:0003677">
    <property type="term" value="F:DNA binding"/>
    <property type="evidence" value="ECO:0007669"/>
    <property type="project" value="UniProtKB-KW"/>
</dbReference>
<gene>
    <name evidence="5" type="ORF">H8S57_07545</name>
</gene>
<proteinExistence type="predicted"/>
<dbReference type="PANTHER" id="PTHR42756">
    <property type="entry name" value="TRANSCRIPTIONAL REGULATOR, MARR"/>
    <property type="match status" value="1"/>
</dbReference>
<dbReference type="EMBL" id="JACOPP010000008">
    <property type="protein sequence ID" value="MBC5733581.1"/>
    <property type="molecule type" value="Genomic_DNA"/>
</dbReference>
<keyword evidence="3" id="KW-0804">Transcription</keyword>
<dbReference type="Pfam" id="PF01047">
    <property type="entry name" value="MarR"/>
    <property type="match status" value="1"/>
</dbReference>
<dbReference type="SUPFAM" id="SSF46785">
    <property type="entry name" value="Winged helix' DNA-binding domain"/>
    <property type="match status" value="1"/>
</dbReference>
<dbReference type="RefSeq" id="WP_186907476.1">
    <property type="nucleotide sequence ID" value="NZ_JACOPP010000008.1"/>
</dbReference>
<evidence type="ECO:0000256" key="2">
    <source>
        <dbReference type="ARBA" id="ARBA00023125"/>
    </source>
</evidence>
<dbReference type="PANTHER" id="PTHR42756:SF1">
    <property type="entry name" value="TRANSCRIPTIONAL REPRESSOR OF EMRAB OPERON"/>
    <property type="match status" value="1"/>
</dbReference>
<organism evidence="5 6">
    <name type="scientific">Lawsonibacter hominis</name>
    <dbReference type="NCBI Taxonomy" id="2763053"/>
    <lineage>
        <taxon>Bacteria</taxon>
        <taxon>Bacillati</taxon>
        <taxon>Bacillota</taxon>
        <taxon>Clostridia</taxon>
        <taxon>Eubacteriales</taxon>
        <taxon>Oscillospiraceae</taxon>
        <taxon>Lawsonibacter</taxon>
    </lineage>
</organism>
<dbReference type="InterPro" id="IPR036390">
    <property type="entry name" value="WH_DNA-bd_sf"/>
</dbReference>
<evidence type="ECO:0000259" key="4">
    <source>
        <dbReference type="PROSITE" id="PS50995"/>
    </source>
</evidence>
<comment type="caution">
    <text evidence="5">The sequence shown here is derived from an EMBL/GenBank/DDBJ whole genome shotgun (WGS) entry which is preliminary data.</text>
</comment>
<dbReference type="InterPro" id="IPR036388">
    <property type="entry name" value="WH-like_DNA-bd_sf"/>
</dbReference>